<keyword evidence="2" id="KW-1185">Reference proteome</keyword>
<gene>
    <name evidence="1" type="ORF">CAAU_0882</name>
</gene>
<dbReference type="AlphaFoldDB" id="I7J4S9"/>
<evidence type="ECO:0000313" key="1">
    <source>
        <dbReference type="EMBL" id="CCJ32966.1"/>
    </source>
</evidence>
<proteinExistence type="predicted"/>
<sequence>MKAEQIIQSLSQRNVNIKAIEQHLQITTLKLKETKSNYPN</sequence>
<name>I7J4S9_9CLOT</name>
<organism evidence="1 2">
    <name type="scientific">Caloramator australicus RC3</name>
    <dbReference type="NCBI Taxonomy" id="857293"/>
    <lineage>
        <taxon>Bacteria</taxon>
        <taxon>Bacillati</taxon>
        <taxon>Bacillota</taxon>
        <taxon>Clostridia</taxon>
        <taxon>Eubacteriales</taxon>
        <taxon>Clostridiaceae</taxon>
        <taxon>Caloramator</taxon>
    </lineage>
</organism>
<dbReference type="Proteomes" id="UP000007652">
    <property type="component" value="Unassembled WGS sequence"/>
</dbReference>
<evidence type="ECO:0000313" key="2">
    <source>
        <dbReference type="Proteomes" id="UP000007652"/>
    </source>
</evidence>
<reference evidence="1 2" key="1">
    <citation type="journal article" date="2011" name="J. Bacteriol.">
        <title>Draft genome sequence of Caloramator australicus strain RC3T, a thermoanaerobe from the Great Artesian Basin of Australia.</title>
        <authorList>
            <person name="Ogg C.D."/>
            <person name="Patel B.K.C."/>
        </authorList>
    </citation>
    <scope>NUCLEOTIDE SEQUENCE [LARGE SCALE GENOMIC DNA]</scope>
    <source>
        <strain evidence="1 2">RC3</strain>
    </source>
</reference>
<dbReference type="EMBL" id="CAKP01000042">
    <property type="protein sequence ID" value="CCJ32966.1"/>
    <property type="molecule type" value="Genomic_DNA"/>
</dbReference>
<accession>I7J4S9</accession>
<protein>
    <submittedName>
        <fullName evidence="1">Uncharacterized protein</fullName>
    </submittedName>
</protein>
<comment type="caution">
    <text evidence="1">The sequence shown here is derived from an EMBL/GenBank/DDBJ whole genome shotgun (WGS) entry which is preliminary data.</text>
</comment>